<sequence>MSTQIVPNARHRMVSGSSFISHGQRPRRPRRAPLACQHCRRRKVRCNLTVEGPPCVNCRLDGLCCAIPPRKFPRYLAPRTEDDHERPPETRLEDYDQRTTSVREREEHDHTGHLKPAQCQTLSPDAADSVSSTTLVPFAYYPYLTAPNLSGVSPSDIAYLDSQKCFDLPSGQFLETLLSHYFLYVHPCLPVINEAEFWSVFRQRERGKLFSLLVFQAMLFVASSYLPVEYVKRSGAESIIALRDTFYRRAKLIYDFNLEDDQLRLCQAAILLTYRCSSTDQLSNTMWLSLGIQHARAVNAHVYYRHPPNQRAIRARLKRIWWCLILRDRLLSLGVRRNLQIHPSHFDTTSHSPLGYEDLHDEVHTSEVYNAATKTRLIEILTSQCYLAVAVTQLLMTVYPPVDPQSFKQGVSPISARTNDLRKRLQYWESTHMIQISPYDCQWHRSVVFYCQLTCLYYQSARIALYHYISFCLSAQKNSETPSPDLEAPGLELMDALTTMNDRIKRFVTDGTAGQLPIGVVACIITPQILVNINLRLSENDMDRNRHEQLLKLYAEISRLCSIRYDVTYVSSWIRHIVHIFNSSMSSGSMGSLKQLDPSSNLPSRSSTFTINRNSKGGVSELLRQRPSLYFELVSAVDFSISTGLQAPESSGSSTTLQPIQSWPLYQEPSLPISLPSTDSSTEELATEQPLSWSEMESLHIDRSGQYDFFSLDGMCIMPSSNSRTALLLSENEGIQINDATFIQQSPAFADGIWRDLGLCGE</sequence>
<dbReference type="OrthoDB" id="4161332at2759"/>
<protein>
    <submittedName>
        <fullName evidence="8">Fungal-specific transcription factor domain-containing protein</fullName>
    </submittedName>
</protein>
<dbReference type="CDD" id="cd00067">
    <property type="entry name" value="GAL4"/>
    <property type="match status" value="1"/>
</dbReference>
<evidence type="ECO:0000256" key="4">
    <source>
        <dbReference type="ARBA" id="ARBA00023163"/>
    </source>
</evidence>
<dbReference type="Proteomes" id="UP000326198">
    <property type="component" value="Unassembled WGS sequence"/>
</dbReference>
<keyword evidence="3" id="KW-0238">DNA-binding</keyword>
<dbReference type="SMART" id="SM00906">
    <property type="entry name" value="Fungal_trans"/>
    <property type="match status" value="1"/>
</dbReference>
<dbReference type="PROSITE" id="PS50048">
    <property type="entry name" value="ZN2_CY6_FUNGAL_2"/>
    <property type="match status" value="1"/>
</dbReference>
<evidence type="ECO:0000256" key="6">
    <source>
        <dbReference type="SAM" id="MobiDB-lite"/>
    </source>
</evidence>
<keyword evidence="2" id="KW-0805">Transcription regulation</keyword>
<dbReference type="GO" id="GO:0003677">
    <property type="term" value="F:DNA binding"/>
    <property type="evidence" value="ECO:0007669"/>
    <property type="project" value="UniProtKB-KW"/>
</dbReference>
<proteinExistence type="predicted"/>
<dbReference type="PROSITE" id="PS00463">
    <property type="entry name" value="ZN2_CY6_FUNGAL_1"/>
    <property type="match status" value="1"/>
</dbReference>
<keyword evidence="9" id="KW-1185">Reference proteome</keyword>
<evidence type="ECO:0000256" key="5">
    <source>
        <dbReference type="ARBA" id="ARBA00023242"/>
    </source>
</evidence>
<dbReference type="SMART" id="SM00066">
    <property type="entry name" value="GAL4"/>
    <property type="match status" value="1"/>
</dbReference>
<evidence type="ECO:0000256" key="1">
    <source>
        <dbReference type="ARBA" id="ARBA00022723"/>
    </source>
</evidence>
<accession>A0A5N7B075</accession>
<keyword evidence="4" id="KW-0804">Transcription</keyword>
<feature type="region of interest" description="Disordered" evidence="6">
    <location>
        <begin position="76"/>
        <end position="118"/>
    </location>
</feature>
<dbReference type="InterPro" id="IPR007219">
    <property type="entry name" value="XnlR_reg_dom"/>
</dbReference>
<dbReference type="Pfam" id="PF04082">
    <property type="entry name" value="Fungal_trans"/>
    <property type="match status" value="1"/>
</dbReference>
<dbReference type="AlphaFoldDB" id="A0A5N7B075"/>
<evidence type="ECO:0000313" key="8">
    <source>
        <dbReference type="EMBL" id="KAE8375425.1"/>
    </source>
</evidence>
<feature type="domain" description="Zn(2)-C6 fungal-type" evidence="7">
    <location>
        <begin position="35"/>
        <end position="67"/>
    </location>
</feature>
<gene>
    <name evidence="8" type="ORF">BDV26DRAFT_267947</name>
</gene>
<dbReference type="GO" id="GO:0009893">
    <property type="term" value="P:positive regulation of metabolic process"/>
    <property type="evidence" value="ECO:0007669"/>
    <property type="project" value="UniProtKB-ARBA"/>
</dbReference>
<name>A0A5N7B075_9EURO</name>
<dbReference type="InterPro" id="IPR001138">
    <property type="entry name" value="Zn2Cys6_DnaBD"/>
</dbReference>
<dbReference type="CDD" id="cd12148">
    <property type="entry name" value="fungal_TF_MHR"/>
    <property type="match status" value="1"/>
</dbReference>
<dbReference type="GO" id="GO:0006351">
    <property type="term" value="P:DNA-templated transcription"/>
    <property type="evidence" value="ECO:0007669"/>
    <property type="project" value="InterPro"/>
</dbReference>
<dbReference type="GO" id="GO:0000981">
    <property type="term" value="F:DNA-binding transcription factor activity, RNA polymerase II-specific"/>
    <property type="evidence" value="ECO:0007669"/>
    <property type="project" value="InterPro"/>
</dbReference>
<dbReference type="PANTHER" id="PTHR47425">
    <property type="entry name" value="FARB-RELATED"/>
    <property type="match status" value="1"/>
</dbReference>
<dbReference type="Gene3D" id="4.10.240.10">
    <property type="entry name" value="Zn(2)-C6 fungal-type DNA-binding domain"/>
    <property type="match status" value="1"/>
</dbReference>
<reference evidence="8 9" key="1">
    <citation type="submission" date="2019-04" db="EMBL/GenBank/DDBJ databases">
        <title>Friends and foes A comparative genomics studyof 23 Aspergillus species from section Flavi.</title>
        <authorList>
            <consortium name="DOE Joint Genome Institute"/>
            <person name="Kjaerbolling I."/>
            <person name="Vesth T."/>
            <person name="Frisvad J.C."/>
            <person name="Nybo J.L."/>
            <person name="Theobald S."/>
            <person name="Kildgaard S."/>
            <person name="Isbrandt T."/>
            <person name="Kuo A."/>
            <person name="Sato A."/>
            <person name="Lyhne E.K."/>
            <person name="Kogle M.E."/>
            <person name="Wiebenga A."/>
            <person name="Kun R.S."/>
            <person name="Lubbers R.J."/>
            <person name="Makela M.R."/>
            <person name="Barry K."/>
            <person name="Chovatia M."/>
            <person name="Clum A."/>
            <person name="Daum C."/>
            <person name="Haridas S."/>
            <person name="He G."/>
            <person name="LaButti K."/>
            <person name="Lipzen A."/>
            <person name="Mondo S."/>
            <person name="Riley R."/>
            <person name="Salamov A."/>
            <person name="Simmons B.A."/>
            <person name="Magnuson J.K."/>
            <person name="Henrissat B."/>
            <person name="Mortensen U.H."/>
            <person name="Larsen T.O."/>
            <person name="Devries R.P."/>
            <person name="Grigoriev I.V."/>
            <person name="Machida M."/>
            <person name="Baker S.E."/>
            <person name="Andersen M.R."/>
        </authorList>
    </citation>
    <scope>NUCLEOTIDE SEQUENCE [LARGE SCALE GENOMIC DNA]</scope>
    <source>
        <strain evidence="8 9">IBT 29228</strain>
    </source>
</reference>
<feature type="compositionally biased region" description="Basic and acidic residues" evidence="6">
    <location>
        <begin position="79"/>
        <end position="112"/>
    </location>
</feature>
<dbReference type="InterPro" id="IPR036864">
    <property type="entry name" value="Zn2-C6_fun-type_DNA-bd_sf"/>
</dbReference>
<keyword evidence="5" id="KW-0539">Nucleus</keyword>
<keyword evidence="1" id="KW-0479">Metal-binding</keyword>
<dbReference type="InterPro" id="IPR052761">
    <property type="entry name" value="Fungal_Detox/Toxin_TFs"/>
</dbReference>
<dbReference type="EMBL" id="ML736261">
    <property type="protein sequence ID" value="KAE8375425.1"/>
    <property type="molecule type" value="Genomic_DNA"/>
</dbReference>
<dbReference type="Pfam" id="PF00172">
    <property type="entry name" value="Zn_clus"/>
    <property type="match status" value="1"/>
</dbReference>
<evidence type="ECO:0000259" key="7">
    <source>
        <dbReference type="PROSITE" id="PS50048"/>
    </source>
</evidence>
<dbReference type="PANTHER" id="PTHR47425:SF2">
    <property type="entry name" value="FARB-RELATED"/>
    <property type="match status" value="1"/>
</dbReference>
<organism evidence="8 9">
    <name type="scientific">Aspergillus bertholletiae</name>
    <dbReference type="NCBI Taxonomy" id="1226010"/>
    <lineage>
        <taxon>Eukaryota</taxon>
        <taxon>Fungi</taxon>
        <taxon>Dikarya</taxon>
        <taxon>Ascomycota</taxon>
        <taxon>Pezizomycotina</taxon>
        <taxon>Eurotiomycetes</taxon>
        <taxon>Eurotiomycetidae</taxon>
        <taxon>Eurotiales</taxon>
        <taxon>Aspergillaceae</taxon>
        <taxon>Aspergillus</taxon>
        <taxon>Aspergillus subgen. Circumdati</taxon>
    </lineage>
</organism>
<evidence type="ECO:0000313" key="9">
    <source>
        <dbReference type="Proteomes" id="UP000326198"/>
    </source>
</evidence>
<evidence type="ECO:0000256" key="3">
    <source>
        <dbReference type="ARBA" id="ARBA00023125"/>
    </source>
</evidence>
<dbReference type="SUPFAM" id="SSF57701">
    <property type="entry name" value="Zn2/Cys6 DNA-binding domain"/>
    <property type="match status" value="1"/>
</dbReference>
<dbReference type="GO" id="GO:0008270">
    <property type="term" value="F:zinc ion binding"/>
    <property type="evidence" value="ECO:0007669"/>
    <property type="project" value="InterPro"/>
</dbReference>
<evidence type="ECO:0000256" key="2">
    <source>
        <dbReference type="ARBA" id="ARBA00023015"/>
    </source>
</evidence>